<dbReference type="Proteomes" id="UP001209229">
    <property type="component" value="Unassembled WGS sequence"/>
</dbReference>
<feature type="binding site" evidence="9">
    <location>
        <position position="158"/>
    </location>
    <ligand>
        <name>FMN</name>
        <dbReference type="ChEBI" id="CHEBI:58210"/>
    </ligand>
</feature>
<dbReference type="EMBL" id="JAPDPJ010000005">
    <property type="protein sequence ID" value="MCW3785728.1"/>
    <property type="molecule type" value="Genomic_DNA"/>
</dbReference>
<feature type="active site" description="Proton donor" evidence="8">
    <location>
        <position position="89"/>
    </location>
</feature>
<dbReference type="GO" id="GO:0003723">
    <property type="term" value="F:RNA binding"/>
    <property type="evidence" value="ECO:0007669"/>
    <property type="project" value="TreeGrafter"/>
</dbReference>
<dbReference type="Pfam" id="PF01207">
    <property type="entry name" value="Dus"/>
    <property type="match status" value="1"/>
</dbReference>
<comment type="similarity">
    <text evidence="7">Belongs to the dus family.</text>
</comment>
<dbReference type="GO" id="GO:0017150">
    <property type="term" value="F:tRNA dihydrouridine synthase activity"/>
    <property type="evidence" value="ECO:0007669"/>
    <property type="project" value="InterPro"/>
</dbReference>
<evidence type="ECO:0000256" key="8">
    <source>
        <dbReference type="PIRSR" id="PIRSR006621-1"/>
    </source>
</evidence>
<dbReference type="EC" id="1.3.1.-" evidence="7"/>
<keyword evidence="12" id="KW-1185">Reference proteome</keyword>
<dbReference type="RefSeq" id="WP_301189298.1">
    <property type="nucleotide sequence ID" value="NZ_JAPDPJ010000005.1"/>
</dbReference>
<dbReference type="InterPro" id="IPR035587">
    <property type="entry name" value="DUS-like_FMN-bd"/>
</dbReference>
<evidence type="ECO:0000256" key="2">
    <source>
        <dbReference type="ARBA" id="ARBA00022630"/>
    </source>
</evidence>
<proteinExistence type="inferred from homology"/>
<evidence type="ECO:0000256" key="3">
    <source>
        <dbReference type="ARBA" id="ARBA00022643"/>
    </source>
</evidence>
<dbReference type="InterPro" id="IPR018517">
    <property type="entry name" value="tRNA_hU_synthase_CS"/>
</dbReference>
<dbReference type="InterPro" id="IPR013785">
    <property type="entry name" value="Aldolase_TIM"/>
</dbReference>
<keyword evidence="4 7" id="KW-0819">tRNA processing</keyword>
<dbReference type="PIRSF" id="PIRSF006621">
    <property type="entry name" value="Dus"/>
    <property type="match status" value="1"/>
</dbReference>
<evidence type="ECO:0000256" key="9">
    <source>
        <dbReference type="PIRSR" id="PIRSR006621-2"/>
    </source>
</evidence>
<dbReference type="CDD" id="cd02801">
    <property type="entry name" value="DUS_like_FMN"/>
    <property type="match status" value="1"/>
</dbReference>
<dbReference type="SUPFAM" id="SSF51395">
    <property type="entry name" value="FMN-linked oxidoreductases"/>
    <property type="match status" value="1"/>
</dbReference>
<accession>A0AAE3SDS3</accession>
<evidence type="ECO:0000256" key="4">
    <source>
        <dbReference type="ARBA" id="ARBA00022694"/>
    </source>
</evidence>
<feature type="binding site" evidence="9">
    <location>
        <position position="59"/>
    </location>
    <ligand>
        <name>FMN</name>
        <dbReference type="ChEBI" id="CHEBI:58210"/>
    </ligand>
</feature>
<evidence type="ECO:0000259" key="10">
    <source>
        <dbReference type="Pfam" id="PF01207"/>
    </source>
</evidence>
<dbReference type="Gene3D" id="3.20.20.70">
    <property type="entry name" value="Aldolase class I"/>
    <property type="match status" value="1"/>
</dbReference>
<evidence type="ECO:0000313" key="11">
    <source>
        <dbReference type="EMBL" id="MCW3785728.1"/>
    </source>
</evidence>
<dbReference type="PANTHER" id="PTHR45846:SF1">
    <property type="entry name" value="TRNA-DIHYDROURIDINE(47) SYNTHASE [NAD(P)(+)]-LIKE"/>
    <property type="match status" value="1"/>
</dbReference>
<dbReference type="GO" id="GO:0050660">
    <property type="term" value="F:flavin adenine dinucleotide binding"/>
    <property type="evidence" value="ECO:0007669"/>
    <property type="project" value="InterPro"/>
</dbReference>
<feature type="domain" description="DUS-like FMN-binding" evidence="10">
    <location>
        <begin position="55"/>
        <end position="239"/>
    </location>
</feature>
<feature type="binding site" evidence="9">
    <location>
        <begin position="214"/>
        <end position="215"/>
    </location>
    <ligand>
        <name>FMN</name>
        <dbReference type="ChEBI" id="CHEBI:58210"/>
    </ligand>
</feature>
<sequence>MIYFAPLQSYTTLPYYLAFHSQIGGIDKYFTPFYRINKQGIFEFESQLKADYSICLIPQVLTNNSKDLATFAQEMLNRGFKEMNLNIGCPFPMVANRHLGSGLLPYADEIKQMLDEFYNKQIPIKLSIKSRLGWQDPMDIFSVIQVLNDFPIHELILHPRIGIQKYKGEPDWSLFEKVLNIWQGDIIGNGDINTIEDLKEKQSSFNDAKGWMLGRGLLTNPLLLSEEEQSSGFFLKKLQNLHDAFYQNLLEFGYAEGQILNHLKCFWEYPSKNFSNGERIFRKLKKTGKMHDYWDFPKLFFDQALEIIY</sequence>
<dbReference type="InterPro" id="IPR001269">
    <property type="entry name" value="DUS_fam"/>
</dbReference>
<evidence type="ECO:0000256" key="5">
    <source>
        <dbReference type="ARBA" id="ARBA00022857"/>
    </source>
</evidence>
<feature type="binding site" evidence="9">
    <location>
        <position position="129"/>
    </location>
    <ligand>
        <name>FMN</name>
        <dbReference type="ChEBI" id="CHEBI:58210"/>
    </ligand>
</feature>
<protein>
    <recommendedName>
        <fullName evidence="7">tRNA-dihydrouridine synthase</fullName>
        <ecNumber evidence="7">1.3.1.-</ecNumber>
    </recommendedName>
</protein>
<keyword evidence="5" id="KW-0521">NADP</keyword>
<reference evidence="11" key="1">
    <citation type="submission" date="2022-10" db="EMBL/GenBank/DDBJ databases">
        <authorList>
            <person name="Yu W.X."/>
        </authorList>
    </citation>
    <scope>NUCLEOTIDE SEQUENCE</scope>
    <source>
        <strain evidence="11">AAT</strain>
    </source>
</reference>
<name>A0AAE3SDS3_9BACT</name>
<evidence type="ECO:0000256" key="1">
    <source>
        <dbReference type="ARBA" id="ARBA00001917"/>
    </source>
</evidence>
<comment type="function">
    <text evidence="7">Catalyzes the synthesis of 5,6-dihydrouridine (D), a modified base found in the D-loop of most tRNAs, via the reduction of the C5-C6 double bond in target uridines.</text>
</comment>
<keyword evidence="6 7" id="KW-0560">Oxidoreductase</keyword>
<keyword evidence="3 7" id="KW-0288">FMN</keyword>
<comment type="cofactor">
    <cofactor evidence="1 7 9">
        <name>FMN</name>
        <dbReference type="ChEBI" id="CHEBI:58210"/>
    </cofactor>
</comment>
<evidence type="ECO:0000313" key="12">
    <source>
        <dbReference type="Proteomes" id="UP001209229"/>
    </source>
</evidence>
<comment type="caution">
    <text evidence="11">The sequence shown here is derived from an EMBL/GenBank/DDBJ whole genome shotgun (WGS) entry which is preliminary data.</text>
</comment>
<dbReference type="PROSITE" id="PS01136">
    <property type="entry name" value="UPF0034"/>
    <property type="match status" value="1"/>
</dbReference>
<keyword evidence="2 7" id="KW-0285">Flavoprotein</keyword>
<gene>
    <name evidence="11" type="ORF">OM075_04580</name>
</gene>
<dbReference type="AlphaFoldDB" id="A0AAE3SDS3"/>
<evidence type="ECO:0000256" key="6">
    <source>
        <dbReference type="ARBA" id="ARBA00023002"/>
    </source>
</evidence>
<organism evidence="11 12">
    <name type="scientific">Plebeiibacterium sediminum</name>
    <dbReference type="NCBI Taxonomy" id="2992112"/>
    <lineage>
        <taxon>Bacteria</taxon>
        <taxon>Pseudomonadati</taxon>
        <taxon>Bacteroidota</taxon>
        <taxon>Bacteroidia</taxon>
        <taxon>Marinilabiliales</taxon>
        <taxon>Marinilabiliaceae</taxon>
        <taxon>Plebeiibacterium</taxon>
    </lineage>
</organism>
<keyword evidence="9" id="KW-0547">Nucleotide-binding</keyword>
<dbReference type="PANTHER" id="PTHR45846">
    <property type="entry name" value="TRNA-DIHYDROURIDINE(47) SYNTHASE [NAD(P)(+)]-LIKE"/>
    <property type="match status" value="1"/>
</dbReference>
<evidence type="ECO:0000256" key="7">
    <source>
        <dbReference type="PIRNR" id="PIRNR006621"/>
    </source>
</evidence>